<proteinExistence type="predicted"/>
<feature type="region of interest" description="Disordered" evidence="1">
    <location>
        <begin position="1"/>
        <end position="137"/>
    </location>
</feature>
<evidence type="ECO:0000256" key="1">
    <source>
        <dbReference type="SAM" id="MobiDB-lite"/>
    </source>
</evidence>
<evidence type="ECO:0000313" key="3">
    <source>
        <dbReference type="Proteomes" id="UP000054560"/>
    </source>
</evidence>
<feature type="region of interest" description="Disordered" evidence="1">
    <location>
        <begin position="403"/>
        <end position="444"/>
    </location>
</feature>
<feature type="compositionally biased region" description="Polar residues" evidence="1">
    <location>
        <begin position="263"/>
        <end position="295"/>
    </location>
</feature>
<feature type="region of interest" description="Disordered" evidence="1">
    <location>
        <begin position="161"/>
        <end position="331"/>
    </location>
</feature>
<feature type="compositionally biased region" description="Low complexity" evidence="1">
    <location>
        <begin position="433"/>
        <end position="444"/>
    </location>
</feature>
<feature type="non-terminal residue" evidence="2">
    <location>
        <position position="500"/>
    </location>
</feature>
<sequence length="500" mass="52812">MHANAESGQVRQNSTANEIESAGDESMAMSARPVAPEDTQGALKATQNNKPNENSSTMDDPTKEMTSTTDTAAPTTSDVGQNTDTNKTTSDRTVSDMADTDNTNAKHADAKHADPNSAATKDVIKTSNATDGPTVGGLIPSVRVITPPNPPAAAVAEVGSTLPNIRTPQPHESARIPMPAHTQPSAPSYIDTQQNTATTARTQARTHGSEQAQSAAQETSVDGSSNDAVATSSKAAPTAVSDILDRSTADAPDQPYTDDSHTSDGSAQALTHDSSAQAGTRQHTSPPSESTTLATTPRDASKPKYAISSTTDNKAHRSHPYAQPTKATQPQLLPQMSQQQLLMLRPISPRQPSPSGFEARKRIHSDPNSNAAISMSITPAGAKPKDKSRFIGIKINTDMKAAPSPIASAGSRVDSKGQTPRIYTPRAHTPNNRSPRSPRSARGRGSQVFVLNKGRQASFQCCWSGCGEFVGDLMDHINTVHIGVGRAKYDCLWKGCDRGR</sequence>
<feature type="region of interest" description="Disordered" evidence="1">
    <location>
        <begin position="347"/>
        <end position="371"/>
    </location>
</feature>
<feature type="compositionally biased region" description="Low complexity" evidence="1">
    <location>
        <begin position="192"/>
        <end position="206"/>
    </location>
</feature>
<feature type="compositionally biased region" description="Polar residues" evidence="1">
    <location>
        <begin position="45"/>
        <end position="59"/>
    </location>
</feature>
<gene>
    <name evidence="2" type="ORF">SARC_13971</name>
</gene>
<dbReference type="RefSeq" id="XP_014147373.1">
    <property type="nucleotide sequence ID" value="XM_014291898.1"/>
</dbReference>
<feature type="compositionally biased region" description="Polar residues" evidence="1">
    <location>
        <begin position="1"/>
        <end position="18"/>
    </location>
</feature>
<dbReference type="STRING" id="667725.A0A0L0FAB3"/>
<accession>A0A0L0FAB3</accession>
<feature type="compositionally biased region" description="Low complexity" evidence="1">
    <location>
        <begin position="66"/>
        <end position="78"/>
    </location>
</feature>
<reference evidence="2 3" key="1">
    <citation type="submission" date="2011-02" db="EMBL/GenBank/DDBJ databases">
        <title>The Genome Sequence of Sphaeroforma arctica JP610.</title>
        <authorList>
            <consortium name="The Broad Institute Genome Sequencing Platform"/>
            <person name="Russ C."/>
            <person name="Cuomo C."/>
            <person name="Young S.K."/>
            <person name="Zeng Q."/>
            <person name="Gargeya S."/>
            <person name="Alvarado L."/>
            <person name="Berlin A."/>
            <person name="Chapman S.B."/>
            <person name="Chen Z."/>
            <person name="Freedman E."/>
            <person name="Gellesch M."/>
            <person name="Goldberg J."/>
            <person name="Griggs A."/>
            <person name="Gujja S."/>
            <person name="Heilman E."/>
            <person name="Heiman D."/>
            <person name="Howarth C."/>
            <person name="Mehta T."/>
            <person name="Neiman D."/>
            <person name="Pearson M."/>
            <person name="Roberts A."/>
            <person name="Saif S."/>
            <person name="Shea T."/>
            <person name="Shenoy N."/>
            <person name="Sisk P."/>
            <person name="Stolte C."/>
            <person name="Sykes S."/>
            <person name="White J."/>
            <person name="Yandava C."/>
            <person name="Burger G."/>
            <person name="Gray M.W."/>
            <person name="Holland P.W.H."/>
            <person name="King N."/>
            <person name="Lang F.B.F."/>
            <person name="Roger A.J."/>
            <person name="Ruiz-Trillo I."/>
            <person name="Haas B."/>
            <person name="Nusbaum C."/>
            <person name="Birren B."/>
        </authorList>
    </citation>
    <scope>NUCLEOTIDE SEQUENCE [LARGE SCALE GENOMIC DNA]</scope>
    <source>
        <strain evidence="2 3">JP610</strain>
    </source>
</reference>
<evidence type="ECO:0008006" key="4">
    <source>
        <dbReference type="Google" id="ProtNLM"/>
    </source>
</evidence>
<feature type="compositionally biased region" description="Basic and acidic residues" evidence="1">
    <location>
        <begin position="104"/>
        <end position="114"/>
    </location>
</feature>
<protein>
    <recommendedName>
        <fullName evidence="4">C2H2-type domain-containing protein</fullName>
    </recommendedName>
</protein>
<dbReference type="AlphaFoldDB" id="A0A0L0FAB3"/>
<dbReference type="GeneID" id="25914475"/>
<keyword evidence="3" id="KW-1185">Reference proteome</keyword>
<name>A0A0L0FAB3_9EUKA</name>
<evidence type="ECO:0000313" key="2">
    <source>
        <dbReference type="EMBL" id="KNC73471.1"/>
    </source>
</evidence>
<feature type="compositionally biased region" description="Polar residues" evidence="1">
    <location>
        <begin position="209"/>
        <end position="235"/>
    </location>
</feature>
<organism evidence="2 3">
    <name type="scientific">Sphaeroforma arctica JP610</name>
    <dbReference type="NCBI Taxonomy" id="667725"/>
    <lineage>
        <taxon>Eukaryota</taxon>
        <taxon>Ichthyosporea</taxon>
        <taxon>Ichthyophonida</taxon>
        <taxon>Sphaeroforma</taxon>
    </lineage>
</organism>
<feature type="compositionally biased region" description="Polar residues" evidence="1">
    <location>
        <begin position="79"/>
        <end position="88"/>
    </location>
</feature>
<dbReference type="EMBL" id="KQ245574">
    <property type="protein sequence ID" value="KNC73471.1"/>
    <property type="molecule type" value="Genomic_DNA"/>
</dbReference>
<dbReference type="Proteomes" id="UP000054560">
    <property type="component" value="Unassembled WGS sequence"/>
</dbReference>